<evidence type="ECO:0000259" key="8">
    <source>
        <dbReference type="PROSITE" id="PS50145"/>
    </source>
</evidence>
<dbReference type="InterPro" id="IPR013083">
    <property type="entry name" value="Znf_RING/FYVE/PHD"/>
</dbReference>
<dbReference type="GO" id="GO:0008270">
    <property type="term" value="F:zinc ion binding"/>
    <property type="evidence" value="ECO:0007669"/>
    <property type="project" value="UniProtKB-KW"/>
</dbReference>
<dbReference type="EMBL" id="UZAN01044198">
    <property type="protein sequence ID" value="VDP80234.1"/>
    <property type="molecule type" value="Genomic_DNA"/>
</dbReference>
<dbReference type="PROSITE" id="PS00518">
    <property type="entry name" value="ZF_RING_1"/>
    <property type="match status" value="1"/>
</dbReference>
<evidence type="ECO:0000256" key="5">
    <source>
        <dbReference type="SAM" id="MobiDB-lite"/>
    </source>
</evidence>
<dbReference type="AlphaFoldDB" id="A0A183AJJ1"/>
<dbReference type="SUPFAM" id="SSF49599">
    <property type="entry name" value="TRAF domain-like"/>
    <property type="match status" value="1"/>
</dbReference>
<feature type="domain" description="PDZ" evidence="7">
    <location>
        <begin position="532"/>
        <end position="617"/>
    </location>
</feature>
<feature type="region of interest" description="Disordered" evidence="5">
    <location>
        <begin position="174"/>
        <end position="256"/>
    </location>
</feature>
<dbReference type="InterPro" id="IPR018957">
    <property type="entry name" value="Znf_C3HC4_RING-type"/>
</dbReference>
<dbReference type="InterPro" id="IPR001478">
    <property type="entry name" value="PDZ"/>
</dbReference>
<organism evidence="11">
    <name type="scientific">Echinostoma caproni</name>
    <dbReference type="NCBI Taxonomy" id="27848"/>
    <lineage>
        <taxon>Eukaryota</taxon>
        <taxon>Metazoa</taxon>
        <taxon>Spiralia</taxon>
        <taxon>Lophotrochozoa</taxon>
        <taxon>Platyhelminthes</taxon>
        <taxon>Trematoda</taxon>
        <taxon>Digenea</taxon>
        <taxon>Plagiorchiida</taxon>
        <taxon>Echinostomata</taxon>
        <taxon>Echinostomatoidea</taxon>
        <taxon>Echinostomatidae</taxon>
        <taxon>Echinostoma</taxon>
    </lineage>
</organism>
<feature type="region of interest" description="Disordered" evidence="5">
    <location>
        <begin position="57"/>
        <end position="102"/>
    </location>
</feature>
<dbReference type="PROSITE" id="PS50089">
    <property type="entry name" value="ZF_RING_2"/>
    <property type="match status" value="1"/>
</dbReference>
<dbReference type="SUPFAM" id="SSF57850">
    <property type="entry name" value="RING/U-box"/>
    <property type="match status" value="1"/>
</dbReference>
<evidence type="ECO:0000256" key="2">
    <source>
        <dbReference type="ARBA" id="ARBA00022771"/>
    </source>
</evidence>
<gene>
    <name evidence="9" type="ORF">ECPE_LOCUS7126</name>
</gene>
<keyword evidence="1 4" id="KW-0479">Metal-binding</keyword>
<keyword evidence="10" id="KW-1185">Reference proteome</keyword>
<dbReference type="SUPFAM" id="SSF50156">
    <property type="entry name" value="PDZ domain-like"/>
    <property type="match status" value="1"/>
</dbReference>
<proteinExistence type="predicted"/>
<dbReference type="PANTHER" id="PTHR19964:SF84">
    <property type="entry name" value="LIGAND OF NUMB PROTEIN X 2-LIKE ISOFORM X1"/>
    <property type="match status" value="1"/>
</dbReference>
<keyword evidence="3 4" id="KW-0862">Zinc</keyword>
<dbReference type="WBParaSite" id="ECPE_0000714101-mRNA-1">
    <property type="protein sequence ID" value="ECPE_0000714101-mRNA-1"/>
    <property type="gene ID" value="ECPE_0000714101"/>
</dbReference>
<evidence type="ECO:0000256" key="4">
    <source>
        <dbReference type="PROSITE-ProRule" id="PRU00207"/>
    </source>
</evidence>
<dbReference type="Pfam" id="PF00097">
    <property type="entry name" value="zf-C3HC4"/>
    <property type="match status" value="1"/>
</dbReference>
<accession>A0A183AJJ1</accession>
<keyword evidence="2 4" id="KW-0863">Zinc-finger</keyword>
<evidence type="ECO:0000313" key="10">
    <source>
        <dbReference type="Proteomes" id="UP000272942"/>
    </source>
</evidence>
<feature type="compositionally biased region" description="Low complexity" evidence="5">
    <location>
        <begin position="238"/>
        <end position="254"/>
    </location>
</feature>
<dbReference type="Proteomes" id="UP000272942">
    <property type="component" value="Unassembled WGS sequence"/>
</dbReference>
<name>A0A183AJJ1_9TREM</name>
<feature type="compositionally biased region" description="Low complexity" evidence="5">
    <location>
        <begin position="57"/>
        <end position="73"/>
    </location>
</feature>
<dbReference type="PROSITE" id="PS50145">
    <property type="entry name" value="ZF_TRAF"/>
    <property type="match status" value="1"/>
</dbReference>
<dbReference type="Pfam" id="PF00595">
    <property type="entry name" value="PDZ"/>
    <property type="match status" value="1"/>
</dbReference>
<evidence type="ECO:0000259" key="6">
    <source>
        <dbReference type="PROSITE" id="PS50089"/>
    </source>
</evidence>
<evidence type="ECO:0000259" key="7">
    <source>
        <dbReference type="PROSITE" id="PS50106"/>
    </source>
</evidence>
<dbReference type="CDD" id="cd16637">
    <property type="entry name" value="mRING-HC-C3HC3D_LNX1-like"/>
    <property type="match status" value="1"/>
</dbReference>
<feature type="domain" description="RING-type" evidence="6">
    <location>
        <begin position="304"/>
        <end position="342"/>
    </location>
</feature>
<dbReference type="SMART" id="SM00228">
    <property type="entry name" value="PDZ"/>
    <property type="match status" value="1"/>
</dbReference>
<dbReference type="Gene3D" id="2.30.42.10">
    <property type="match status" value="1"/>
</dbReference>
<evidence type="ECO:0000313" key="11">
    <source>
        <dbReference type="WBParaSite" id="ECPE_0000714101-mRNA-1"/>
    </source>
</evidence>
<evidence type="ECO:0000313" key="9">
    <source>
        <dbReference type="EMBL" id="VDP80234.1"/>
    </source>
</evidence>
<dbReference type="PROSITE" id="PS50106">
    <property type="entry name" value="PDZ"/>
    <property type="match status" value="1"/>
</dbReference>
<dbReference type="SMART" id="SM00184">
    <property type="entry name" value="RING"/>
    <property type="match status" value="1"/>
</dbReference>
<protein>
    <submittedName>
        <fullName evidence="11">Ligand of Numb protein X 2</fullName>
    </submittedName>
</protein>
<dbReference type="InterPro" id="IPR001293">
    <property type="entry name" value="Znf_TRAF"/>
</dbReference>
<feature type="zinc finger region" description="TRAF-type" evidence="4">
    <location>
        <begin position="366"/>
        <end position="411"/>
    </location>
</feature>
<reference evidence="9 10" key="2">
    <citation type="submission" date="2018-11" db="EMBL/GenBank/DDBJ databases">
        <authorList>
            <consortium name="Pathogen Informatics"/>
        </authorList>
    </citation>
    <scope>NUCLEOTIDE SEQUENCE [LARGE SCALE GENOMIC DNA]</scope>
    <source>
        <strain evidence="9 10">Egypt</strain>
    </source>
</reference>
<dbReference type="PANTHER" id="PTHR19964">
    <property type="entry name" value="MULTIPLE PDZ DOMAIN PROTEIN"/>
    <property type="match status" value="1"/>
</dbReference>
<feature type="domain" description="TRAF-type" evidence="8">
    <location>
        <begin position="366"/>
        <end position="411"/>
    </location>
</feature>
<dbReference type="InterPro" id="IPR001841">
    <property type="entry name" value="Znf_RING"/>
</dbReference>
<feature type="compositionally biased region" description="Polar residues" evidence="5">
    <location>
        <begin position="212"/>
        <end position="237"/>
    </location>
</feature>
<sequence>MVHFRAFYSIGNIPNLIAEALKSKGSVNCETGKHLNGLRLSQQCDIDDRAEILLHTSQSPTSCTSQSSVSFGQRDQQTRDATSPLYLIPPTNPPELDRSPTVSSDLNLMSASPPELCSSPPIFEPPPLPHTLNAPPLLMASQPLVGRQPLSSGIHPSPMTTIAAVGATNHAGTVTGPVPSTFPSPGSAFTELHPRNGSISHPRGFPFPSVSGDGNSPRTVVQSKSSPGKTTAPPANTSSGGSSHSSSRSSAPSPIQYDALSSSVSSARSFTCAVVYCRICGQSHDPTTPHRYNYTQAVDADLCCSLCHQPLVEPLDTKCGHTFCTPCLKNHLAVQALCPVDRQIINYLECQQASNIVKRLLDKLLVSCPHTRFCDTVLYRASLEEHVRDWCPGTLVPCENAPHGCSYEGPRVTHTQHRWRCPFQTGLATLFQPINAIRSTVGPCCRDIPTSYHSGRALANSYPGTPNRFAPSMSRAAGSASTVPGATQCPTFFSPLPQPLSDRLRPSAFKPKLPEIEETYDCPTIYEGTPVSVVIRRSANCCDLGFTFVGGSDTPLSCILIQEIYLDGSVALDGRLRPGDQILEVNGQLVIEATHSEARRLLTYPTPLVQLTVYRETVEASARRNALSHTHEEVFHVKLCKRQGKVLGIKLVGKK</sequence>
<dbReference type="InterPro" id="IPR017907">
    <property type="entry name" value="Znf_RING_CS"/>
</dbReference>
<dbReference type="InterPro" id="IPR036034">
    <property type="entry name" value="PDZ_sf"/>
</dbReference>
<evidence type="ECO:0000256" key="3">
    <source>
        <dbReference type="ARBA" id="ARBA00022833"/>
    </source>
</evidence>
<reference evidence="11" key="1">
    <citation type="submission" date="2016-06" db="UniProtKB">
        <authorList>
            <consortium name="WormBaseParasite"/>
        </authorList>
    </citation>
    <scope>IDENTIFICATION</scope>
</reference>
<evidence type="ECO:0000256" key="1">
    <source>
        <dbReference type="ARBA" id="ARBA00022723"/>
    </source>
</evidence>
<dbReference type="OrthoDB" id="438726at2759"/>
<dbReference type="InterPro" id="IPR051342">
    <property type="entry name" value="PDZ_scaffold"/>
</dbReference>
<dbReference type="Gene3D" id="3.30.40.10">
    <property type="entry name" value="Zinc/RING finger domain, C3HC4 (zinc finger)"/>
    <property type="match status" value="1"/>
</dbReference>